<keyword evidence="2" id="KW-1185">Reference proteome</keyword>
<proteinExistence type="predicted"/>
<evidence type="ECO:0000313" key="2">
    <source>
        <dbReference type="Proteomes" id="UP000800082"/>
    </source>
</evidence>
<gene>
    <name evidence="1" type="ORF">M421DRAFT_139521</name>
</gene>
<dbReference type="GeneID" id="54345104"/>
<dbReference type="RefSeq" id="XP_033449732.1">
    <property type="nucleotide sequence ID" value="XM_033587458.1"/>
</dbReference>
<reference evidence="1" key="1">
    <citation type="journal article" date="2020" name="Stud. Mycol.">
        <title>101 Dothideomycetes genomes: a test case for predicting lifestyles and emergence of pathogens.</title>
        <authorList>
            <person name="Haridas S."/>
            <person name="Albert R."/>
            <person name="Binder M."/>
            <person name="Bloem J."/>
            <person name="Labutti K."/>
            <person name="Salamov A."/>
            <person name="Andreopoulos B."/>
            <person name="Baker S."/>
            <person name="Barry K."/>
            <person name="Bills G."/>
            <person name="Bluhm B."/>
            <person name="Cannon C."/>
            <person name="Castanera R."/>
            <person name="Culley D."/>
            <person name="Daum C."/>
            <person name="Ezra D."/>
            <person name="Gonzalez J."/>
            <person name="Henrissat B."/>
            <person name="Kuo A."/>
            <person name="Liang C."/>
            <person name="Lipzen A."/>
            <person name="Lutzoni F."/>
            <person name="Magnuson J."/>
            <person name="Mondo S."/>
            <person name="Nolan M."/>
            <person name="Ohm R."/>
            <person name="Pangilinan J."/>
            <person name="Park H.-J."/>
            <person name="Ramirez L."/>
            <person name="Alfaro M."/>
            <person name="Sun H."/>
            <person name="Tritt A."/>
            <person name="Yoshinaga Y."/>
            <person name="Zwiers L.-H."/>
            <person name="Turgeon B."/>
            <person name="Goodwin S."/>
            <person name="Spatafora J."/>
            <person name="Crous P."/>
            <person name="Grigoriev I."/>
        </authorList>
    </citation>
    <scope>NUCLEOTIDE SEQUENCE</scope>
    <source>
        <strain evidence="1">CBS 183.55</strain>
    </source>
</reference>
<dbReference type="Proteomes" id="UP000800082">
    <property type="component" value="Unassembled WGS sequence"/>
</dbReference>
<dbReference type="AlphaFoldDB" id="A0A6A5RR14"/>
<name>A0A6A5RR14_9PLEO</name>
<accession>A0A6A5RR14</accession>
<protein>
    <submittedName>
        <fullName evidence="1">Uncharacterized protein</fullName>
    </submittedName>
</protein>
<evidence type="ECO:0000313" key="1">
    <source>
        <dbReference type="EMBL" id="KAF1929484.1"/>
    </source>
</evidence>
<dbReference type="EMBL" id="ML978966">
    <property type="protein sequence ID" value="KAF1929484.1"/>
    <property type="molecule type" value="Genomic_DNA"/>
</dbReference>
<organism evidence="1 2">
    <name type="scientific">Didymella exigua CBS 183.55</name>
    <dbReference type="NCBI Taxonomy" id="1150837"/>
    <lineage>
        <taxon>Eukaryota</taxon>
        <taxon>Fungi</taxon>
        <taxon>Dikarya</taxon>
        <taxon>Ascomycota</taxon>
        <taxon>Pezizomycotina</taxon>
        <taxon>Dothideomycetes</taxon>
        <taxon>Pleosporomycetidae</taxon>
        <taxon>Pleosporales</taxon>
        <taxon>Pleosporineae</taxon>
        <taxon>Didymellaceae</taxon>
        <taxon>Didymella</taxon>
    </lineage>
</organism>
<sequence>MHYLSHQQPRPIIQVGTNIQTRDRATSHALLLKASELSHHVAIVEQSRHAAPVTPTLTLPHQRLVLWRRPQACLRNVSLREEVTAALLVVERPRTAAPFLQDVSGVFVRFADQFMKEIGTLYLASWRAESNNFTHATDQGRRLVQIRGGMDNHFSTSVMTSCERLKPNLCGCTVATGPVPPNGRRVYHLEGQDHECSPTRRRLQKLAVWLGKTPRTRVHRPRACSKLRGEHILYFDDCPNSSAVPAASHFEPRIASNYTAPTSSLHRDH</sequence>